<dbReference type="AlphaFoldDB" id="A0A7S0B2K0"/>
<protein>
    <submittedName>
        <fullName evidence="1">Uncharacterized protein</fullName>
    </submittedName>
</protein>
<gene>
    <name evidence="1" type="ORF">MPOL1434_LOCUS11646</name>
</gene>
<accession>A0A7S0B2K0</accession>
<evidence type="ECO:0000313" key="1">
    <source>
        <dbReference type="EMBL" id="CAD8381654.1"/>
    </source>
</evidence>
<dbReference type="EMBL" id="HBEJ01019977">
    <property type="protein sequence ID" value="CAD8381654.1"/>
    <property type="molecule type" value="Transcribed_RNA"/>
</dbReference>
<organism evidence="1">
    <name type="scientific">Minutocellus polymorphus</name>
    <dbReference type="NCBI Taxonomy" id="265543"/>
    <lineage>
        <taxon>Eukaryota</taxon>
        <taxon>Sar</taxon>
        <taxon>Stramenopiles</taxon>
        <taxon>Ochrophyta</taxon>
        <taxon>Bacillariophyta</taxon>
        <taxon>Mediophyceae</taxon>
        <taxon>Cymatosirophycidae</taxon>
        <taxon>Cymatosirales</taxon>
        <taxon>Cymatosiraceae</taxon>
        <taxon>Minutocellus</taxon>
    </lineage>
</organism>
<name>A0A7S0B2K0_9STRA</name>
<proteinExistence type="predicted"/>
<sequence length="106" mass="11938">MKTKNFSAASLRRSSAMFDVLVEPFRNDGRGSGRRNGVRRLVMLALVAMALANDMRAARDRNFYYVVLLASYVVRSTSRCWAGARAETQTRVSEIRANFIRISGCK</sequence>
<reference evidence="1" key="1">
    <citation type="submission" date="2021-01" db="EMBL/GenBank/DDBJ databases">
        <authorList>
            <person name="Corre E."/>
            <person name="Pelletier E."/>
            <person name="Niang G."/>
            <person name="Scheremetjew M."/>
            <person name="Finn R."/>
            <person name="Kale V."/>
            <person name="Holt S."/>
            <person name="Cochrane G."/>
            <person name="Meng A."/>
            <person name="Brown T."/>
            <person name="Cohen L."/>
        </authorList>
    </citation>
    <scope>NUCLEOTIDE SEQUENCE</scope>
    <source>
        <strain evidence="1">CCMP3303</strain>
    </source>
</reference>